<comment type="subcellular location">
    <subcellularLocation>
        <location evidence="1">Cell membrane</location>
        <topology evidence="1">Multi-pass membrane protein</topology>
    </subcellularLocation>
</comment>
<evidence type="ECO:0000313" key="9">
    <source>
        <dbReference type="EMBL" id="ABM60029.1"/>
    </source>
</evidence>
<feature type="transmembrane region" description="Helical" evidence="8">
    <location>
        <begin position="12"/>
        <end position="33"/>
    </location>
</feature>
<evidence type="ECO:0000256" key="2">
    <source>
        <dbReference type="ARBA" id="ARBA00022448"/>
    </source>
</evidence>
<keyword evidence="10" id="KW-1185">Reference proteome</keyword>
<evidence type="ECO:0000256" key="5">
    <source>
        <dbReference type="ARBA" id="ARBA00022692"/>
    </source>
</evidence>
<keyword evidence="7 8" id="KW-0472">Membrane</keyword>
<keyword evidence="6 8" id="KW-1133">Transmembrane helix</keyword>
<accession>A1WQX2</accession>
<evidence type="ECO:0000256" key="8">
    <source>
        <dbReference type="SAM" id="Phobius"/>
    </source>
</evidence>
<name>A1WQX2_VEREI</name>
<dbReference type="CDD" id="cd06579">
    <property type="entry name" value="TM_PBP1_transp_AraH_like"/>
    <property type="match status" value="1"/>
</dbReference>
<evidence type="ECO:0000256" key="4">
    <source>
        <dbReference type="ARBA" id="ARBA00022519"/>
    </source>
</evidence>
<reference evidence="10" key="1">
    <citation type="submission" date="2006-12" db="EMBL/GenBank/DDBJ databases">
        <title>Complete sequence of chromosome 1 of Verminephrobacter eiseniae EF01-2.</title>
        <authorList>
            <person name="Copeland A."/>
            <person name="Lucas S."/>
            <person name="Lapidus A."/>
            <person name="Barry K."/>
            <person name="Detter J.C."/>
            <person name="Glavina del Rio T."/>
            <person name="Dalin E."/>
            <person name="Tice H."/>
            <person name="Pitluck S."/>
            <person name="Chertkov O."/>
            <person name="Brettin T."/>
            <person name="Bruce D."/>
            <person name="Han C."/>
            <person name="Tapia R."/>
            <person name="Gilna P."/>
            <person name="Schmutz J."/>
            <person name="Larimer F."/>
            <person name="Land M."/>
            <person name="Hauser L."/>
            <person name="Kyrpides N."/>
            <person name="Kim E."/>
            <person name="Stahl D."/>
            <person name="Richardson P."/>
        </authorList>
    </citation>
    <scope>NUCLEOTIDE SEQUENCE [LARGE SCALE GENOMIC DNA]</scope>
    <source>
        <strain evidence="10">EF01-2</strain>
    </source>
</reference>
<organism evidence="9 10">
    <name type="scientific">Verminephrobacter eiseniae (strain EF01-2)</name>
    <dbReference type="NCBI Taxonomy" id="391735"/>
    <lineage>
        <taxon>Bacteria</taxon>
        <taxon>Pseudomonadati</taxon>
        <taxon>Pseudomonadota</taxon>
        <taxon>Betaproteobacteria</taxon>
        <taxon>Burkholderiales</taxon>
        <taxon>Comamonadaceae</taxon>
        <taxon>Verminephrobacter</taxon>
    </lineage>
</organism>
<dbReference type="KEGG" id="vei:Veis_4326"/>
<feature type="transmembrane region" description="Helical" evidence="8">
    <location>
        <begin position="95"/>
        <end position="125"/>
    </location>
</feature>
<dbReference type="EMBL" id="CP000542">
    <property type="protein sequence ID" value="ABM60029.1"/>
    <property type="molecule type" value="Genomic_DNA"/>
</dbReference>
<dbReference type="Proteomes" id="UP000000374">
    <property type="component" value="Chromosome"/>
</dbReference>
<evidence type="ECO:0000256" key="7">
    <source>
        <dbReference type="ARBA" id="ARBA00023136"/>
    </source>
</evidence>
<feature type="transmembrane region" description="Helical" evidence="8">
    <location>
        <begin position="246"/>
        <end position="265"/>
    </location>
</feature>
<dbReference type="OrthoDB" id="7947581at2"/>
<keyword evidence="4" id="KW-0997">Cell inner membrane</keyword>
<protein>
    <submittedName>
        <fullName evidence="9">Inner-membrane translocator</fullName>
    </submittedName>
</protein>
<dbReference type="STRING" id="391735.Veis_4326"/>
<sequence length="357" mass="36892">MKRLPGDAQLNVLAAINAAVVLCAIALTGGGFIDPYNLQSMAGQVPELGLLAIGVMLAMIAGNGGIDLSGIALANLAGVCAGVLLPHWVDAGQTPLLFTLALVGVALAVGLLGGLLNGLLIACAGLTPTLCTLGTQLVFAGLAVVLSGGSAVRIGLIEPLDFIGNGLVLGLPLCFMLFVGIALAIGVWLRHSPFGMRLFLMGTNPKAARYAGVPQRRMLLSVYTLCGLLASVSGIVIAARSSSVKWDYGSSYVLIAILIAVMAGVRPEGGHGRMLCLLLSATALQFLSSTFNFLEVSSFFRDCAWGLMLLLFVASSRFDARSLLPLRLRHAVAAQSPPAARFNSGGLAPARQEETAP</sequence>
<dbReference type="RefSeq" id="WP_011812015.1">
    <property type="nucleotide sequence ID" value="NC_008786.1"/>
</dbReference>
<keyword evidence="3" id="KW-1003">Cell membrane</keyword>
<evidence type="ECO:0000256" key="3">
    <source>
        <dbReference type="ARBA" id="ARBA00022475"/>
    </source>
</evidence>
<feature type="transmembrane region" description="Helical" evidence="8">
    <location>
        <begin position="219"/>
        <end position="240"/>
    </location>
</feature>
<dbReference type="GO" id="GO:0022857">
    <property type="term" value="F:transmembrane transporter activity"/>
    <property type="evidence" value="ECO:0007669"/>
    <property type="project" value="InterPro"/>
</dbReference>
<dbReference type="GO" id="GO:0005886">
    <property type="term" value="C:plasma membrane"/>
    <property type="evidence" value="ECO:0007669"/>
    <property type="project" value="UniProtKB-SubCell"/>
</dbReference>
<keyword evidence="5 8" id="KW-0812">Transmembrane</keyword>
<feature type="transmembrane region" description="Helical" evidence="8">
    <location>
        <begin position="45"/>
        <end position="61"/>
    </location>
</feature>
<dbReference type="HOGENOM" id="CLU_028880_0_0_4"/>
<dbReference type="AlphaFoldDB" id="A1WQX2"/>
<dbReference type="InterPro" id="IPR001851">
    <property type="entry name" value="ABC_transp_permease"/>
</dbReference>
<evidence type="ECO:0000313" key="10">
    <source>
        <dbReference type="Proteomes" id="UP000000374"/>
    </source>
</evidence>
<evidence type="ECO:0000256" key="6">
    <source>
        <dbReference type="ARBA" id="ARBA00022989"/>
    </source>
</evidence>
<dbReference type="PANTHER" id="PTHR32196">
    <property type="entry name" value="ABC TRANSPORTER PERMEASE PROTEIN YPHD-RELATED-RELATED"/>
    <property type="match status" value="1"/>
</dbReference>
<gene>
    <name evidence="9" type="ordered locus">Veis_4326</name>
</gene>
<evidence type="ECO:0000256" key="1">
    <source>
        <dbReference type="ARBA" id="ARBA00004651"/>
    </source>
</evidence>
<dbReference type="PANTHER" id="PTHR32196:SF21">
    <property type="entry name" value="ABC TRANSPORTER PERMEASE PROTEIN YPHD-RELATED"/>
    <property type="match status" value="1"/>
</dbReference>
<dbReference type="eggNOG" id="COG1172">
    <property type="taxonomic scope" value="Bacteria"/>
</dbReference>
<feature type="transmembrane region" description="Helical" evidence="8">
    <location>
        <begin position="68"/>
        <end position="89"/>
    </location>
</feature>
<dbReference type="GeneID" id="76462644"/>
<dbReference type="Pfam" id="PF02653">
    <property type="entry name" value="BPD_transp_2"/>
    <property type="match status" value="1"/>
</dbReference>
<feature type="transmembrane region" description="Helical" evidence="8">
    <location>
        <begin position="162"/>
        <end position="189"/>
    </location>
</feature>
<keyword evidence="2" id="KW-0813">Transport</keyword>
<proteinExistence type="predicted"/>
<feature type="transmembrane region" description="Helical" evidence="8">
    <location>
        <begin position="137"/>
        <end position="156"/>
    </location>
</feature>